<gene>
    <name evidence="1" type="ORF">GJ689_23100</name>
</gene>
<dbReference type="EMBL" id="WNKV01000024">
    <property type="protein sequence ID" value="MTW19090.1"/>
    <property type="molecule type" value="Genomic_DNA"/>
</dbReference>
<sequence>MAQYLGIVDIVWQGRNLPVEKGAKLKLGGITNNPVTFGRTVGRAQEFKGSEITATTHLKKGQKWTDIWTNDEGELQVLCDTGQTYIFADAFLQGDPPEITGGEGGKVELKWMAGDWEEVMAS</sequence>
<dbReference type="AlphaFoldDB" id="A0A9X4XPP7"/>
<name>A0A9X4XPP7_9BRAD</name>
<comment type="caution">
    <text evidence="1">The sequence shown here is derived from an EMBL/GenBank/DDBJ whole genome shotgun (WGS) entry which is preliminary data.</text>
</comment>
<evidence type="ECO:0000313" key="1">
    <source>
        <dbReference type="EMBL" id="MTW19090.1"/>
    </source>
</evidence>
<evidence type="ECO:0008006" key="3">
    <source>
        <dbReference type="Google" id="ProtNLM"/>
    </source>
</evidence>
<proteinExistence type="predicted"/>
<dbReference type="RefSeq" id="WP_155481385.1">
    <property type="nucleotide sequence ID" value="NZ_WNKV01000024.1"/>
</dbReference>
<dbReference type="Pfam" id="PF10618">
    <property type="entry name" value="Tail_tube"/>
    <property type="match status" value="1"/>
</dbReference>
<dbReference type="Proteomes" id="UP000438991">
    <property type="component" value="Unassembled WGS sequence"/>
</dbReference>
<protein>
    <recommendedName>
        <fullName evidence="3">Phage tail protein</fullName>
    </recommendedName>
</protein>
<accession>A0A9X4XPP7</accession>
<evidence type="ECO:0000313" key="2">
    <source>
        <dbReference type="Proteomes" id="UP000438991"/>
    </source>
</evidence>
<reference evidence="1 2" key="1">
    <citation type="submission" date="2019-11" db="EMBL/GenBank/DDBJ databases">
        <title>Whole-genome sequence of Rhodoplanes serenus DSM 18633, type strain.</title>
        <authorList>
            <person name="Kyndt J.A."/>
            <person name="Meyer T.E."/>
        </authorList>
    </citation>
    <scope>NUCLEOTIDE SEQUENCE [LARGE SCALE GENOMIC DNA]</scope>
    <source>
        <strain evidence="1 2">DSM 18633</strain>
    </source>
</reference>
<organism evidence="1 2">
    <name type="scientific">Rhodoplanes serenus</name>
    <dbReference type="NCBI Taxonomy" id="200615"/>
    <lineage>
        <taxon>Bacteria</taxon>
        <taxon>Pseudomonadati</taxon>
        <taxon>Pseudomonadota</taxon>
        <taxon>Alphaproteobacteria</taxon>
        <taxon>Hyphomicrobiales</taxon>
        <taxon>Nitrobacteraceae</taxon>
        <taxon>Rhodoplanes</taxon>
    </lineage>
</organism>
<dbReference type="InterPro" id="IPR019596">
    <property type="entry name" value="Phage_Mu_GpM_tail_tub"/>
</dbReference>